<protein>
    <recommendedName>
        <fullName evidence="4">Fcf2 pre-rRNA processing C-terminal domain-containing protein</fullName>
    </recommendedName>
</protein>
<dbReference type="GO" id="GO:0006396">
    <property type="term" value="P:RNA processing"/>
    <property type="evidence" value="ECO:0007669"/>
    <property type="project" value="TreeGrafter"/>
</dbReference>
<comment type="subcellular location">
    <subcellularLocation>
        <location evidence="1">Nucleus</location>
        <location evidence="1">Nucleolus</location>
    </subcellularLocation>
</comment>
<dbReference type="GO" id="GO:0003723">
    <property type="term" value="F:RNA binding"/>
    <property type="evidence" value="ECO:0007669"/>
    <property type="project" value="TreeGrafter"/>
</dbReference>
<feature type="compositionally biased region" description="Basic and acidic residues" evidence="3">
    <location>
        <begin position="96"/>
        <end position="115"/>
    </location>
</feature>
<dbReference type="STRING" id="542832.A0A3M6VTW8"/>
<dbReference type="InterPro" id="IPR014810">
    <property type="entry name" value="Fcf2_C"/>
</dbReference>
<dbReference type="AlphaFoldDB" id="A0A3M6VTW8"/>
<keyword evidence="2" id="KW-0539">Nucleus</keyword>
<proteinExistence type="predicted"/>
<evidence type="ECO:0000259" key="4">
    <source>
        <dbReference type="Pfam" id="PF08698"/>
    </source>
</evidence>
<feature type="domain" description="Fcf2 pre-rRNA processing C-terminal" evidence="4">
    <location>
        <begin position="280"/>
        <end position="373"/>
    </location>
</feature>
<accession>A0A3M6VTW8</accession>
<feature type="compositionally biased region" description="Basic and acidic residues" evidence="3">
    <location>
        <begin position="123"/>
        <end position="133"/>
    </location>
</feature>
<feature type="region of interest" description="Disordered" evidence="3">
    <location>
        <begin position="1"/>
        <end position="172"/>
    </location>
</feature>
<evidence type="ECO:0000256" key="3">
    <source>
        <dbReference type="SAM" id="MobiDB-lite"/>
    </source>
</evidence>
<name>A0A3M6VTW8_9STRA</name>
<comment type="caution">
    <text evidence="5">The sequence shown here is derived from an EMBL/GenBank/DDBJ whole genome shotgun (WGS) entry which is preliminary data.</text>
</comment>
<evidence type="ECO:0000313" key="5">
    <source>
        <dbReference type="EMBL" id="RMX69603.1"/>
    </source>
</evidence>
<dbReference type="Proteomes" id="UP000282087">
    <property type="component" value="Unassembled WGS sequence"/>
</dbReference>
<evidence type="ECO:0000256" key="1">
    <source>
        <dbReference type="ARBA" id="ARBA00004604"/>
    </source>
</evidence>
<dbReference type="InterPro" id="IPR039883">
    <property type="entry name" value="Fcf2/DNTTIP2"/>
</dbReference>
<feature type="compositionally biased region" description="Polar residues" evidence="3">
    <location>
        <begin position="24"/>
        <end position="47"/>
    </location>
</feature>
<dbReference type="PANTHER" id="PTHR21686:SF12">
    <property type="entry name" value="DEOXYNUCLEOTIDYLTRANSFERASE TERMINAL-INTERACTING PROTEIN 2"/>
    <property type="match status" value="1"/>
</dbReference>
<feature type="compositionally biased region" description="Acidic residues" evidence="3">
    <location>
        <begin position="142"/>
        <end position="172"/>
    </location>
</feature>
<dbReference type="VEuPathDB" id="FungiDB:DD237_001140"/>
<keyword evidence="6" id="KW-1185">Reference proteome</keyword>
<organism evidence="5 6">
    <name type="scientific">Peronospora effusa</name>
    <dbReference type="NCBI Taxonomy" id="542832"/>
    <lineage>
        <taxon>Eukaryota</taxon>
        <taxon>Sar</taxon>
        <taxon>Stramenopiles</taxon>
        <taxon>Oomycota</taxon>
        <taxon>Peronosporomycetes</taxon>
        <taxon>Peronosporales</taxon>
        <taxon>Peronosporaceae</taxon>
        <taxon>Peronospora</taxon>
    </lineage>
</organism>
<dbReference type="OrthoDB" id="427886at2759"/>
<evidence type="ECO:0000313" key="6">
    <source>
        <dbReference type="Proteomes" id="UP000282087"/>
    </source>
</evidence>
<evidence type="ECO:0000256" key="2">
    <source>
        <dbReference type="ARBA" id="ARBA00023242"/>
    </source>
</evidence>
<feature type="compositionally biased region" description="Basic and acidic residues" evidence="3">
    <location>
        <begin position="51"/>
        <end position="89"/>
    </location>
</feature>
<dbReference type="GO" id="GO:0005730">
    <property type="term" value="C:nucleolus"/>
    <property type="evidence" value="ECO:0007669"/>
    <property type="project" value="UniProtKB-SubCell"/>
</dbReference>
<dbReference type="PANTHER" id="PTHR21686">
    <property type="entry name" value="DEOXYNUCLEOTIDYLTRANSFERASE TERMINAL-INTERACTING PROTEIN 2"/>
    <property type="match status" value="1"/>
</dbReference>
<dbReference type="Pfam" id="PF08698">
    <property type="entry name" value="Fcf2"/>
    <property type="match status" value="1"/>
</dbReference>
<dbReference type="EMBL" id="QLLG01000019">
    <property type="protein sequence ID" value="RMX69603.1"/>
    <property type="molecule type" value="Genomic_DNA"/>
</dbReference>
<reference evidence="5 6" key="1">
    <citation type="submission" date="2018-06" db="EMBL/GenBank/DDBJ databases">
        <title>Comparative genomics of downy mildews reveals potential adaptations to biotrophy.</title>
        <authorList>
            <person name="Fletcher K."/>
            <person name="Klosterman S.J."/>
            <person name="Derevnina L."/>
            <person name="Martin F."/>
            <person name="Koike S."/>
            <person name="Reyes Chin-Wo S."/>
            <person name="Mou B."/>
            <person name="Michelmore R."/>
        </authorList>
    </citation>
    <scope>NUCLEOTIDE SEQUENCE [LARGE SCALE GENOMIC DNA]</scope>
    <source>
        <strain evidence="5 6">R14</strain>
    </source>
</reference>
<gene>
    <name evidence="5" type="ORF">DD238_002030</name>
</gene>
<sequence>MVETRRTSRRLQAKAEAEAAKLSSDPSPMNSPSGRSSVCNLCRSPSPQKNQELKQEEEKKNETNEKEKDGKQTEKNEKDEEDEKEKNEKDEEDEKEKEKEKDAKDENEKNEKDGNDMDENEKDGENEKDEKQTETIQLVEVMESEPDTETEPNQETMTAEEEEEEEEEEDVDQYALLAASGLNLSSKINEPSSSSALTSMKTCTSAKSSTAAFFKRRLVPNQLDSGASQYQEFFNFDGSKRSTAAVLRADARALEEAKVIAAGQKAVAHSERQRAESLHKKSAGRRWFNFESEEMTADARRDFALLRMRNYLDPKKFYKSSDHSRALPKHFQMGVVIEGAHEFHSARLTKKQRRKTFTDEIMADEAVVQYTHRVASNIQAARSNQGRKKRRRN</sequence>